<dbReference type="EMBL" id="VTPC01001123">
    <property type="protein sequence ID" value="KAF2903023.1"/>
    <property type="molecule type" value="Genomic_DNA"/>
</dbReference>
<dbReference type="GO" id="GO:0003676">
    <property type="term" value="F:nucleic acid binding"/>
    <property type="evidence" value="ECO:0007669"/>
    <property type="project" value="InterPro"/>
</dbReference>
<dbReference type="InterPro" id="IPR036397">
    <property type="entry name" value="RNaseH_sf"/>
</dbReference>
<accession>A0A8K0DBH3</accession>
<organism evidence="1 2">
    <name type="scientific">Ignelater luminosus</name>
    <name type="common">Cucubano</name>
    <name type="synonym">Pyrophorus luminosus</name>
    <dbReference type="NCBI Taxonomy" id="2038154"/>
    <lineage>
        <taxon>Eukaryota</taxon>
        <taxon>Metazoa</taxon>
        <taxon>Ecdysozoa</taxon>
        <taxon>Arthropoda</taxon>
        <taxon>Hexapoda</taxon>
        <taxon>Insecta</taxon>
        <taxon>Pterygota</taxon>
        <taxon>Neoptera</taxon>
        <taxon>Endopterygota</taxon>
        <taxon>Coleoptera</taxon>
        <taxon>Polyphaga</taxon>
        <taxon>Elateriformia</taxon>
        <taxon>Elateroidea</taxon>
        <taxon>Elateridae</taxon>
        <taxon>Agrypninae</taxon>
        <taxon>Pyrophorini</taxon>
        <taxon>Ignelater</taxon>
    </lineage>
</organism>
<dbReference type="Proteomes" id="UP000801492">
    <property type="component" value="Unassembled WGS sequence"/>
</dbReference>
<keyword evidence="2" id="KW-1185">Reference proteome</keyword>
<gene>
    <name evidence="1" type="ORF">ILUMI_03164</name>
</gene>
<dbReference type="AlphaFoldDB" id="A0A8K0DBH3"/>
<reference evidence="1" key="1">
    <citation type="submission" date="2019-08" db="EMBL/GenBank/DDBJ databases">
        <title>The genome of the North American firefly Photinus pyralis.</title>
        <authorList>
            <consortium name="Photinus pyralis genome working group"/>
            <person name="Fallon T.R."/>
            <person name="Sander Lower S.E."/>
            <person name="Weng J.-K."/>
        </authorList>
    </citation>
    <scope>NUCLEOTIDE SEQUENCE</scope>
    <source>
        <strain evidence="1">TRF0915ILg1</strain>
        <tissue evidence="1">Whole body</tissue>
    </source>
</reference>
<evidence type="ECO:0000313" key="1">
    <source>
        <dbReference type="EMBL" id="KAF2903023.1"/>
    </source>
</evidence>
<evidence type="ECO:0000313" key="2">
    <source>
        <dbReference type="Proteomes" id="UP000801492"/>
    </source>
</evidence>
<protein>
    <submittedName>
        <fullName evidence="1">Uncharacterized protein</fullName>
    </submittedName>
</protein>
<comment type="caution">
    <text evidence="1">The sequence shown here is derived from an EMBL/GenBank/DDBJ whole genome shotgun (WGS) entry which is preliminary data.</text>
</comment>
<dbReference type="Gene3D" id="3.30.420.10">
    <property type="entry name" value="Ribonuclease H-like superfamily/Ribonuclease H"/>
    <property type="match status" value="1"/>
</dbReference>
<proteinExistence type="predicted"/>
<sequence>MTPNGKEILMLSGSKMAEILMFWSANSKEGTYGWLNKPIAGMNHLSTSSLQEQIFQEERRPPFQTRFTTGTLERARFQCFDNQGKKIQKCNQALSGSKDNTRPQVGRQVIDYLNAVYLQVMEWPANSPNLKPIKHLWDALKKKLDLNKPNPVFGMHQLKSRHHHGVEKDFGDPRFLLAK</sequence>
<name>A0A8K0DBH3_IGNLU</name>